<evidence type="ECO:0000256" key="7">
    <source>
        <dbReference type="ARBA" id="ARBA00022927"/>
    </source>
</evidence>
<feature type="region of interest" description="Disordered" evidence="14">
    <location>
        <begin position="658"/>
        <end position="695"/>
    </location>
</feature>
<dbReference type="GO" id="GO:0009535">
    <property type="term" value="C:chloroplast thylakoid membrane"/>
    <property type="evidence" value="ECO:0007669"/>
    <property type="project" value="TreeGrafter"/>
</dbReference>
<evidence type="ECO:0000256" key="6">
    <source>
        <dbReference type="ARBA" id="ARBA00022780"/>
    </source>
</evidence>
<evidence type="ECO:0000256" key="10">
    <source>
        <dbReference type="ARBA" id="ARBA00023136"/>
    </source>
</evidence>
<keyword evidence="6" id="KW-1001">Plastid inner membrane</keyword>
<dbReference type="InterPro" id="IPR038108">
    <property type="entry name" value="RPN13_DEUBAD_sf"/>
</dbReference>
<evidence type="ECO:0000256" key="5">
    <source>
        <dbReference type="ARBA" id="ARBA00022737"/>
    </source>
</evidence>
<keyword evidence="17" id="KW-1185">Reference proteome</keyword>
<keyword evidence="13" id="KW-0328">Glycosyltransferase</keyword>
<dbReference type="FunFam" id="3.40.50.11660:FF:000003">
    <property type="entry name" value="Alpha-(1,4)-fucosyltransferase"/>
    <property type="match status" value="1"/>
</dbReference>
<dbReference type="Gene3D" id="3.40.50.11660">
    <property type="entry name" value="Glycosyl transferase family 10, C-terminal domain"/>
    <property type="match status" value="1"/>
</dbReference>
<gene>
    <name evidence="16" type="ORF">SASPL_132308</name>
</gene>
<feature type="compositionally biased region" description="Polar residues" evidence="14">
    <location>
        <begin position="663"/>
        <end position="695"/>
    </location>
</feature>
<keyword evidence="5" id="KW-0677">Repeat</keyword>
<feature type="domain" description="STI1" evidence="15">
    <location>
        <begin position="785"/>
        <end position="824"/>
    </location>
</feature>
<organism evidence="16">
    <name type="scientific">Salvia splendens</name>
    <name type="common">Scarlet sage</name>
    <dbReference type="NCBI Taxonomy" id="180675"/>
    <lineage>
        <taxon>Eukaryota</taxon>
        <taxon>Viridiplantae</taxon>
        <taxon>Streptophyta</taxon>
        <taxon>Embryophyta</taxon>
        <taxon>Tracheophyta</taxon>
        <taxon>Spermatophyta</taxon>
        <taxon>Magnoliopsida</taxon>
        <taxon>eudicotyledons</taxon>
        <taxon>Gunneridae</taxon>
        <taxon>Pentapetalae</taxon>
        <taxon>asterids</taxon>
        <taxon>lamiids</taxon>
        <taxon>Lamiales</taxon>
        <taxon>Lamiaceae</taxon>
        <taxon>Nepetoideae</taxon>
        <taxon>Mentheae</taxon>
        <taxon>Salviinae</taxon>
        <taxon>Salvia</taxon>
        <taxon>Salvia subgen. Calosphace</taxon>
        <taxon>core Calosphace</taxon>
    </lineage>
</organism>
<keyword evidence="2" id="KW-0150">Chloroplast</keyword>
<dbReference type="FunFam" id="1.10.260.100:FF:000008">
    <property type="entry name" value="Protein TIC 40, chloroplastic"/>
    <property type="match status" value="1"/>
</dbReference>
<keyword evidence="13" id="KW-0808">Transferase</keyword>
<dbReference type="EC" id="2.4.1.-" evidence="13"/>
<evidence type="ECO:0000256" key="9">
    <source>
        <dbReference type="ARBA" id="ARBA00022989"/>
    </source>
</evidence>
<keyword evidence="3" id="KW-0934">Plastid</keyword>
<dbReference type="PANTHER" id="PTHR47296">
    <property type="entry name" value="PROTEIN TIC 40, CHLOROPLASTIC"/>
    <property type="match status" value="1"/>
</dbReference>
<dbReference type="GO" id="GO:0009706">
    <property type="term" value="C:chloroplast inner membrane"/>
    <property type="evidence" value="ECO:0007669"/>
    <property type="project" value="UniProtKB-SubCell"/>
</dbReference>
<dbReference type="Gene3D" id="1.10.2020.20">
    <property type="match status" value="1"/>
</dbReference>
<protein>
    <recommendedName>
        <fullName evidence="13">Fucosyltransferase</fullName>
        <ecNumber evidence="13">2.4.1.-</ecNumber>
    </recommendedName>
</protein>
<dbReference type="Gene3D" id="1.10.260.100">
    <property type="match status" value="1"/>
</dbReference>
<accession>A0A8X8ZLT3</accession>
<reference evidence="16" key="2">
    <citation type="submission" date="2020-08" db="EMBL/GenBank/DDBJ databases">
        <title>Plant Genome Project.</title>
        <authorList>
            <person name="Zhang R.-G."/>
        </authorList>
    </citation>
    <scope>NUCLEOTIDE SEQUENCE</scope>
    <source>
        <strain evidence="16">Huo1</strain>
        <tissue evidence="16">Leaf</tissue>
    </source>
</reference>
<reference evidence="16" key="1">
    <citation type="submission" date="2018-01" db="EMBL/GenBank/DDBJ databases">
        <authorList>
            <person name="Mao J.F."/>
        </authorList>
    </citation>
    <scope>NUCLEOTIDE SEQUENCE</scope>
    <source>
        <strain evidence="16">Huo1</strain>
        <tissue evidence="16">Leaf</tissue>
    </source>
</reference>
<keyword evidence="1" id="KW-0813">Transport</keyword>
<evidence type="ECO:0000256" key="4">
    <source>
        <dbReference type="ARBA" id="ARBA00022692"/>
    </source>
</evidence>
<dbReference type="InterPro" id="IPR041243">
    <property type="entry name" value="STI1/HOP_DP"/>
</dbReference>
<comment type="subcellular location">
    <subcellularLocation>
        <location evidence="13">Golgi apparatus</location>
        <location evidence="13">Golgi stack membrane</location>
        <topology evidence="13">Single-pass type II membrane protein</topology>
    </subcellularLocation>
    <subcellularLocation>
        <location evidence="12">Plastid</location>
        <location evidence="12">Chloroplast inner membrane</location>
        <topology evidence="12">Single-pass membrane protein</topology>
    </subcellularLocation>
</comment>
<name>A0A8X8ZLT3_SALSN</name>
<feature type="region of interest" description="Disordered" evidence="14">
    <location>
        <begin position="558"/>
        <end position="627"/>
    </location>
</feature>
<feature type="transmembrane region" description="Helical" evidence="13">
    <location>
        <begin position="7"/>
        <end position="28"/>
    </location>
</feature>
<proteinExistence type="inferred from homology"/>
<dbReference type="InterPro" id="IPR038577">
    <property type="entry name" value="GT10-like_C_sf"/>
</dbReference>
<feature type="domain" description="STI1" evidence="15">
    <location>
        <begin position="709"/>
        <end position="743"/>
    </location>
</feature>
<dbReference type="GO" id="GO:0045037">
    <property type="term" value="P:protein import into chloroplast stroma"/>
    <property type="evidence" value="ECO:0007669"/>
    <property type="project" value="TreeGrafter"/>
</dbReference>
<dbReference type="Proteomes" id="UP000298416">
    <property type="component" value="Unassembled WGS sequence"/>
</dbReference>
<dbReference type="GO" id="GO:0009658">
    <property type="term" value="P:chloroplast organization"/>
    <property type="evidence" value="ECO:0007669"/>
    <property type="project" value="TreeGrafter"/>
</dbReference>
<keyword evidence="8" id="KW-0809">Transit peptide</keyword>
<evidence type="ECO:0000256" key="1">
    <source>
        <dbReference type="ARBA" id="ARBA00022448"/>
    </source>
</evidence>
<feature type="compositionally biased region" description="Low complexity" evidence="14">
    <location>
        <begin position="580"/>
        <end position="595"/>
    </location>
</feature>
<dbReference type="Pfam" id="PF17830">
    <property type="entry name" value="STI1-HOP_DP"/>
    <property type="match status" value="1"/>
</dbReference>
<dbReference type="AlphaFoldDB" id="A0A8X8ZLT3"/>
<comment type="similarity">
    <text evidence="13">Belongs to the glycosyltransferase 10 family.</text>
</comment>
<dbReference type="GO" id="GO:0016757">
    <property type="term" value="F:glycosyltransferase activity"/>
    <property type="evidence" value="ECO:0007669"/>
    <property type="project" value="UniProtKB-UniRule"/>
</dbReference>
<keyword evidence="7" id="KW-0653">Protein transport</keyword>
<evidence type="ECO:0000256" key="12">
    <source>
        <dbReference type="ARBA" id="ARBA00060470"/>
    </source>
</evidence>
<evidence type="ECO:0000256" key="11">
    <source>
        <dbReference type="ARBA" id="ARBA00056414"/>
    </source>
</evidence>
<evidence type="ECO:0000256" key="3">
    <source>
        <dbReference type="ARBA" id="ARBA00022640"/>
    </source>
</evidence>
<dbReference type="EMBL" id="PNBA02000011">
    <property type="protein sequence ID" value="KAG6409273.1"/>
    <property type="molecule type" value="Genomic_DNA"/>
</dbReference>
<keyword evidence="10 13" id="KW-0472">Membrane</keyword>
<comment type="caution">
    <text evidence="16">The sequence shown here is derived from an EMBL/GenBank/DDBJ whole genome shotgun (WGS) entry which is preliminary data.</text>
</comment>
<keyword evidence="13" id="KW-0333">Golgi apparatus</keyword>
<dbReference type="SMART" id="SM00727">
    <property type="entry name" value="STI1"/>
    <property type="match status" value="2"/>
</dbReference>
<keyword evidence="9 13" id="KW-1133">Transmembrane helix</keyword>
<dbReference type="SUPFAM" id="SSF53756">
    <property type="entry name" value="UDP-Glycosyltransferase/glycogen phosphorylase"/>
    <property type="match status" value="1"/>
</dbReference>
<evidence type="ECO:0000313" key="16">
    <source>
        <dbReference type="EMBL" id="KAG6409273.1"/>
    </source>
</evidence>
<dbReference type="InterPro" id="IPR006636">
    <property type="entry name" value="STI1_HS-bd"/>
</dbReference>
<comment type="function">
    <text evidence="11">Involved in protein precursor import into chloroplasts. Part of the motor complex consisting of a co-chaperone (TIC40) and a chaperone (HSP93) associated with the import channel (TIC110). Causes the release of bound transit peptides from TIC110 and stimulates ATP hydrolysis by HSP93. Involved in reinsertion of proteins from the chloroplast stroma into the inner membrane.</text>
</comment>
<evidence type="ECO:0000256" key="14">
    <source>
        <dbReference type="SAM" id="MobiDB-lite"/>
    </source>
</evidence>
<dbReference type="PANTHER" id="PTHR47296:SF1">
    <property type="entry name" value="PROTEIN TIC 40, CHLOROPLASTIC"/>
    <property type="match status" value="1"/>
</dbReference>
<sequence>MQLKTINTFAVTLMLTAAVIILFSTGFLEFPAADSAVPSPKDSIFYSLSKSDSPEPFRDLFGAFKKWDSEVGCAQFRETHRDLLVNGSKMSSLQNAEGGIECGELQMKHVRVLVKGWTWVPDNMDNLYSCRCGLSCLWTKSSLLADMPDALLFETTTPPILQSATLVLAILAFLVSWFEIVRRDGDPLRVYMDLEAGRKRSGNEDIFISYHARDNVQSTYAGAVFHNNRNYQLSSDKNNDTLVYWSSSRCLPQRNQLAKRILSLLPTHSFGKCLNNVGGLDQALSFYPECVKDPNEKPKWWDHLHCAMSHYKFVLAIENTMTESYVTEKLFYALDSGAVPIYFGAPNIWDFIPPHSIIDGTQFSSIEQLASYVKSLANDPVAYAEYHSWRRCGVFGNYGKTRAASLDTLPCRLCEQVSKMNGRDAKALKSNPAHSVSVVSLLEARKATKTMVAEKVARDCFASIASSGQETSSVGANPQISVPPSSSQVEYDFVSMHSLNLAYSLPNFLISQNRGSPLFWIGVGVGLSALFTWVAGRVKKYAMEQAFKTFTQQMNTQNNPFGNTAFAPGSPFPFPPPQPQSKSSASDSFKSGAPSFKSGAPAASQSITDIPATKVEDPLPTSVNNKVEVQDAPKKYAFVDVSPEETVQKNAFEDYKESVLTDPPNNYSQSSEQVSQNGTASNQGTGASEGPSTSNPLLSVEALEKMMEDPTVQKMVFPYLPEEMRNPTTFKWMLQNPVYRQQLQDMLNNMGGNPEWDSRMMDTLKNFDLSSPEIKQQFDQIGLTPDEVISKIMANPDVAMAFQNPRVQAAILDCSQNPLSIAKYQNDKEVMDVFNKISELFPGTSP</sequence>
<evidence type="ECO:0000256" key="2">
    <source>
        <dbReference type="ARBA" id="ARBA00022528"/>
    </source>
</evidence>
<evidence type="ECO:0000259" key="15">
    <source>
        <dbReference type="SMART" id="SM00727"/>
    </source>
</evidence>
<evidence type="ECO:0000256" key="8">
    <source>
        <dbReference type="ARBA" id="ARBA00022946"/>
    </source>
</evidence>
<dbReference type="GO" id="GO:0032580">
    <property type="term" value="C:Golgi cisterna membrane"/>
    <property type="evidence" value="ECO:0007669"/>
    <property type="project" value="UniProtKB-SubCell"/>
</dbReference>
<dbReference type="Pfam" id="PF00852">
    <property type="entry name" value="Glyco_transf_10"/>
    <property type="match status" value="1"/>
</dbReference>
<evidence type="ECO:0000256" key="13">
    <source>
        <dbReference type="RuleBase" id="RU003832"/>
    </source>
</evidence>
<keyword evidence="4 13" id="KW-0812">Transmembrane</keyword>
<dbReference type="InterPro" id="IPR055270">
    <property type="entry name" value="Glyco_tran_10_C"/>
</dbReference>
<evidence type="ECO:0000313" key="17">
    <source>
        <dbReference type="Proteomes" id="UP000298416"/>
    </source>
</evidence>
<feature type="compositionally biased region" description="Pro residues" evidence="14">
    <location>
        <begin position="570"/>
        <end position="579"/>
    </location>
</feature>